<sequence>MTHINLLHALNAFSLLFRLKVKLNFLVIRLKVKAILAIFVRCFTNCYYLSHRIKSNYVRQVQFNS</sequence>
<accession>A0A397T0M5</accession>
<dbReference type="EMBL" id="QKYT01000252">
    <property type="protein sequence ID" value="RIA88701.1"/>
    <property type="molecule type" value="Genomic_DNA"/>
</dbReference>
<dbReference type="AlphaFoldDB" id="A0A397T0M5"/>
<evidence type="ECO:0000313" key="1">
    <source>
        <dbReference type="EMBL" id="RIA88701.1"/>
    </source>
</evidence>
<comment type="caution">
    <text evidence="1">The sequence shown here is derived from an EMBL/GenBank/DDBJ whole genome shotgun (WGS) entry which is preliminary data.</text>
</comment>
<organism evidence="1 2">
    <name type="scientific">Glomus cerebriforme</name>
    <dbReference type="NCBI Taxonomy" id="658196"/>
    <lineage>
        <taxon>Eukaryota</taxon>
        <taxon>Fungi</taxon>
        <taxon>Fungi incertae sedis</taxon>
        <taxon>Mucoromycota</taxon>
        <taxon>Glomeromycotina</taxon>
        <taxon>Glomeromycetes</taxon>
        <taxon>Glomerales</taxon>
        <taxon>Glomeraceae</taxon>
        <taxon>Glomus</taxon>
    </lineage>
</organism>
<keyword evidence="2" id="KW-1185">Reference proteome</keyword>
<gene>
    <name evidence="1" type="ORF">C1645_774373</name>
</gene>
<dbReference type="Proteomes" id="UP000265703">
    <property type="component" value="Unassembled WGS sequence"/>
</dbReference>
<evidence type="ECO:0000313" key="2">
    <source>
        <dbReference type="Proteomes" id="UP000265703"/>
    </source>
</evidence>
<proteinExistence type="predicted"/>
<reference evidence="1 2" key="1">
    <citation type="submission" date="2018-06" db="EMBL/GenBank/DDBJ databases">
        <title>Comparative genomics reveals the genomic features of Rhizophagus irregularis, R. cerebriforme, R. diaphanum and Gigaspora rosea, and their symbiotic lifestyle signature.</title>
        <authorList>
            <person name="Morin E."/>
            <person name="San Clemente H."/>
            <person name="Chen E.C.H."/>
            <person name="De La Providencia I."/>
            <person name="Hainaut M."/>
            <person name="Kuo A."/>
            <person name="Kohler A."/>
            <person name="Murat C."/>
            <person name="Tang N."/>
            <person name="Roy S."/>
            <person name="Loubradou J."/>
            <person name="Henrissat B."/>
            <person name="Grigoriev I.V."/>
            <person name="Corradi N."/>
            <person name="Roux C."/>
            <person name="Martin F.M."/>
        </authorList>
    </citation>
    <scope>NUCLEOTIDE SEQUENCE [LARGE SCALE GENOMIC DNA]</scope>
    <source>
        <strain evidence="1 2">DAOM 227022</strain>
    </source>
</reference>
<protein>
    <submittedName>
        <fullName evidence="1">Uncharacterized protein</fullName>
    </submittedName>
</protein>
<name>A0A397T0M5_9GLOM</name>